<proteinExistence type="predicted"/>
<dbReference type="Proteomes" id="UP001550853">
    <property type="component" value="Unassembled WGS sequence"/>
</dbReference>
<feature type="region of interest" description="Disordered" evidence="1">
    <location>
        <begin position="389"/>
        <end position="436"/>
    </location>
</feature>
<keyword evidence="4" id="KW-1185">Reference proteome</keyword>
<dbReference type="RefSeq" id="WP_030286580.1">
    <property type="nucleotide sequence ID" value="NZ_JBEZVI010000006.1"/>
</dbReference>
<dbReference type="InterPro" id="IPR000801">
    <property type="entry name" value="Esterase-like"/>
</dbReference>
<comment type="caution">
    <text evidence="3">The sequence shown here is derived from an EMBL/GenBank/DDBJ whole genome shotgun (WGS) entry which is preliminary data.</text>
</comment>
<dbReference type="SUPFAM" id="SSF53474">
    <property type="entry name" value="alpha/beta-Hydrolases"/>
    <property type="match status" value="1"/>
</dbReference>
<dbReference type="EMBL" id="JBEZVI010000006">
    <property type="protein sequence ID" value="MEU3710390.1"/>
    <property type="molecule type" value="Genomic_DNA"/>
</dbReference>
<evidence type="ECO:0000313" key="3">
    <source>
        <dbReference type="EMBL" id="MEU3710390.1"/>
    </source>
</evidence>
<dbReference type="PANTHER" id="PTHR48098:SF1">
    <property type="entry name" value="DIACYLGLYCEROL ACYLTRANSFERASE_MYCOLYLTRANSFERASE AG85A"/>
    <property type="match status" value="1"/>
</dbReference>
<feature type="compositionally biased region" description="Basic and acidic residues" evidence="1">
    <location>
        <begin position="401"/>
        <end position="413"/>
    </location>
</feature>
<gene>
    <name evidence="3" type="ORF">AB0E61_09835</name>
</gene>
<dbReference type="Gene3D" id="3.40.50.1820">
    <property type="entry name" value="alpha/beta hydrolase"/>
    <property type="match status" value="1"/>
</dbReference>
<dbReference type="InterPro" id="IPR050583">
    <property type="entry name" value="Mycobacterial_A85_antigen"/>
</dbReference>
<keyword evidence="2" id="KW-1133">Transmembrane helix</keyword>
<keyword evidence="3" id="KW-0378">Hydrolase</keyword>
<accession>A0ABV2YXC7</accession>
<dbReference type="Pfam" id="PF00756">
    <property type="entry name" value="Esterase"/>
    <property type="match status" value="1"/>
</dbReference>
<feature type="transmembrane region" description="Helical" evidence="2">
    <location>
        <begin position="39"/>
        <end position="60"/>
    </location>
</feature>
<dbReference type="PANTHER" id="PTHR48098">
    <property type="entry name" value="ENTEROCHELIN ESTERASE-RELATED"/>
    <property type="match status" value="1"/>
</dbReference>
<keyword evidence="2" id="KW-0812">Transmembrane</keyword>
<keyword evidence="2" id="KW-0472">Membrane</keyword>
<name>A0ABV2YXC7_9ACTN</name>
<evidence type="ECO:0000256" key="2">
    <source>
        <dbReference type="SAM" id="Phobius"/>
    </source>
</evidence>
<evidence type="ECO:0000313" key="4">
    <source>
        <dbReference type="Proteomes" id="UP001550853"/>
    </source>
</evidence>
<protein>
    <submittedName>
        <fullName evidence="3">Alpha/beta hydrolase-fold protein</fullName>
    </submittedName>
</protein>
<feature type="transmembrane region" description="Helical" evidence="2">
    <location>
        <begin position="7"/>
        <end position="27"/>
    </location>
</feature>
<evidence type="ECO:0000256" key="1">
    <source>
        <dbReference type="SAM" id="MobiDB-lite"/>
    </source>
</evidence>
<dbReference type="GO" id="GO:0016787">
    <property type="term" value="F:hydrolase activity"/>
    <property type="evidence" value="ECO:0007669"/>
    <property type="project" value="UniProtKB-KW"/>
</dbReference>
<reference evidence="3 4" key="1">
    <citation type="submission" date="2024-06" db="EMBL/GenBank/DDBJ databases">
        <title>The Natural Products Discovery Center: Release of the First 8490 Sequenced Strains for Exploring Actinobacteria Biosynthetic Diversity.</title>
        <authorList>
            <person name="Kalkreuter E."/>
            <person name="Kautsar S.A."/>
            <person name="Yang D."/>
            <person name="Bader C.D."/>
            <person name="Teijaro C.N."/>
            <person name="Fluegel L."/>
            <person name="Davis C.M."/>
            <person name="Simpson J.R."/>
            <person name="Lauterbach L."/>
            <person name="Steele A.D."/>
            <person name="Gui C."/>
            <person name="Meng S."/>
            <person name="Li G."/>
            <person name="Viehrig K."/>
            <person name="Ye F."/>
            <person name="Su P."/>
            <person name="Kiefer A.F."/>
            <person name="Nichols A."/>
            <person name="Cepeda A.J."/>
            <person name="Yan W."/>
            <person name="Fan B."/>
            <person name="Jiang Y."/>
            <person name="Adhikari A."/>
            <person name="Zheng C.-J."/>
            <person name="Schuster L."/>
            <person name="Cowan T.M."/>
            <person name="Smanski M.J."/>
            <person name="Chevrette M.G."/>
            <person name="De Carvalho L.P.S."/>
            <person name="Shen B."/>
        </authorList>
    </citation>
    <scope>NUCLEOTIDE SEQUENCE [LARGE SCALE GENOMIC DNA]</scope>
    <source>
        <strain evidence="3 4">NPDC033039</strain>
    </source>
</reference>
<sequence>MGLTSRSLEIAVVGLAVVLVALTVWQWPRLSGRGVGVLFGRLGAVVLTQVALVCALALAVNNSFEFYGSWDDLLGNEDKAPVAVSDNGGQYASVGTTKGALIQPAGPQGLDRVTGLPQGPADKVGKMESVRIVGRRSGAINPAFVYLPPQYFQPQYRRQRFPVMVVISGYPGGIMNLAQHLQIPQNAGRLIAKGTMQPTVMVMVRPTIAPPRDTECVDVPGGPQAETFFTKDLPDAMRSAYRVGHDASAWGAFGYSSGGTCSLQLAMRNPKIYTSAVSLSGDYAIKDDLTTGSLFGAGPEGAKREREHDLLWRMKHLPVPQISALVASSRQGEPDYGATMDFIHAAKAPMTVDSIILPRGSHQFATWRREVVPALEWQSRQLTFPQDVVAKPTKPAAPHGEQAHESKPGEHHTGQPSGAPAQAERRRDAVEPDAQD</sequence>
<dbReference type="InterPro" id="IPR029058">
    <property type="entry name" value="AB_hydrolase_fold"/>
</dbReference>
<organism evidence="3 4">
    <name type="scientific">Streptomyces catenulae</name>
    <dbReference type="NCBI Taxonomy" id="66875"/>
    <lineage>
        <taxon>Bacteria</taxon>
        <taxon>Bacillati</taxon>
        <taxon>Actinomycetota</taxon>
        <taxon>Actinomycetes</taxon>
        <taxon>Kitasatosporales</taxon>
        <taxon>Streptomycetaceae</taxon>
        <taxon>Streptomyces</taxon>
    </lineage>
</organism>